<dbReference type="InterPro" id="IPR008030">
    <property type="entry name" value="NmrA-like"/>
</dbReference>
<accession>A0A4Q2UGV3</accession>
<proteinExistence type="predicted"/>
<dbReference type="InterPro" id="IPR051604">
    <property type="entry name" value="Ergot_Alk_Oxidoreductase"/>
</dbReference>
<reference evidence="2 3" key="1">
    <citation type="submission" date="2019-01" db="EMBL/GenBank/DDBJ databases">
        <title>Spirosoma flava sp. nov., a propanil-degrading bacterium isolated from herbicide-contaminated soil.</title>
        <authorList>
            <person name="Zhang L."/>
            <person name="Jiang J.-D."/>
        </authorList>
    </citation>
    <scope>NUCLEOTIDE SEQUENCE [LARGE SCALE GENOMIC DNA]</scope>
    <source>
        <strain evidence="2 3">TY50</strain>
    </source>
</reference>
<dbReference type="AlphaFoldDB" id="A0A4Q2UGV3"/>
<dbReference type="Gene3D" id="3.90.25.10">
    <property type="entry name" value="UDP-galactose 4-epimerase, domain 1"/>
    <property type="match status" value="1"/>
</dbReference>
<dbReference type="CDD" id="cd05269">
    <property type="entry name" value="TMR_SDR_a"/>
    <property type="match status" value="1"/>
</dbReference>
<dbReference type="Gene3D" id="3.40.50.720">
    <property type="entry name" value="NAD(P)-binding Rossmann-like Domain"/>
    <property type="match status" value="1"/>
</dbReference>
<dbReference type="SUPFAM" id="SSF51735">
    <property type="entry name" value="NAD(P)-binding Rossmann-fold domains"/>
    <property type="match status" value="1"/>
</dbReference>
<dbReference type="Proteomes" id="UP000290407">
    <property type="component" value="Unassembled WGS sequence"/>
</dbReference>
<sequence>MKTPLDSVHQTTPGILITGATGNIGTELTKLLAHMSIPFRAMVRHAEQETKLASLPGAAVVAGDFNDVDSLADALHGIERVFLLTPSSEQAEEQQLRFVGQAKQAGVQHIVKLSQLAADEQSPVRFLHYHAVVERAIRESGVDFTFLRPNLFMQGLLSFRSTIAGAGQFWAPIGNAPVSVVDVRDIAAVAVAALTQAGHAGRSYTLTGPDSLTHAQMASQLATALGKPVSFVNVSPEQMRAALNQISFPAWQAEGLIEDYAHYSRHEASAVSSDVQAVTRQPPRPFAEFARDYADTFLPV</sequence>
<evidence type="ECO:0000313" key="3">
    <source>
        <dbReference type="Proteomes" id="UP000290407"/>
    </source>
</evidence>
<dbReference type="RefSeq" id="WP_129606508.1">
    <property type="nucleotide sequence ID" value="NZ_SBLB01000013.1"/>
</dbReference>
<keyword evidence="3" id="KW-1185">Reference proteome</keyword>
<dbReference type="InterPro" id="IPR036291">
    <property type="entry name" value="NAD(P)-bd_dom_sf"/>
</dbReference>
<comment type="caution">
    <text evidence="2">The sequence shown here is derived from an EMBL/GenBank/DDBJ whole genome shotgun (WGS) entry which is preliminary data.</text>
</comment>
<gene>
    <name evidence="2" type="ORF">EQG79_29055</name>
</gene>
<dbReference type="PANTHER" id="PTHR43162">
    <property type="match status" value="1"/>
</dbReference>
<dbReference type="PANTHER" id="PTHR43162:SF1">
    <property type="entry name" value="PRESTALK A DIFFERENTIATION PROTEIN A"/>
    <property type="match status" value="1"/>
</dbReference>
<feature type="domain" description="NmrA-like" evidence="1">
    <location>
        <begin position="15"/>
        <end position="276"/>
    </location>
</feature>
<organism evidence="2 3">
    <name type="scientific">Spirosoma sordidisoli</name>
    <dbReference type="NCBI Taxonomy" id="2502893"/>
    <lineage>
        <taxon>Bacteria</taxon>
        <taxon>Pseudomonadati</taxon>
        <taxon>Bacteroidota</taxon>
        <taxon>Cytophagia</taxon>
        <taxon>Cytophagales</taxon>
        <taxon>Cytophagaceae</taxon>
        <taxon>Spirosoma</taxon>
    </lineage>
</organism>
<name>A0A4Q2UGV3_9BACT</name>
<dbReference type="Pfam" id="PF05368">
    <property type="entry name" value="NmrA"/>
    <property type="match status" value="1"/>
</dbReference>
<evidence type="ECO:0000313" key="2">
    <source>
        <dbReference type="EMBL" id="RYC66641.1"/>
    </source>
</evidence>
<evidence type="ECO:0000259" key="1">
    <source>
        <dbReference type="Pfam" id="PF05368"/>
    </source>
</evidence>
<protein>
    <submittedName>
        <fullName evidence="2">SDR family oxidoreductase</fullName>
    </submittedName>
</protein>
<dbReference type="EMBL" id="SBLB01000013">
    <property type="protein sequence ID" value="RYC66641.1"/>
    <property type="molecule type" value="Genomic_DNA"/>
</dbReference>